<dbReference type="EMBL" id="BJNG01000037">
    <property type="protein sequence ID" value="GEC21857.1"/>
    <property type="molecule type" value="Genomic_DNA"/>
</dbReference>
<keyword evidence="3" id="KW-1185">Reference proteome</keyword>
<accession>A0A4Y3WSK8</accession>
<name>A0A4Y3WSK8_9PSEU</name>
<dbReference type="OrthoDB" id="4548731at2"/>
<evidence type="ECO:0000313" key="2">
    <source>
        <dbReference type="EMBL" id="GEC21857.1"/>
    </source>
</evidence>
<comment type="caution">
    <text evidence="2">The sequence shown here is derived from an EMBL/GenBank/DDBJ whole genome shotgun (WGS) entry which is preliminary data.</text>
</comment>
<feature type="compositionally biased region" description="Basic and acidic residues" evidence="1">
    <location>
        <begin position="177"/>
        <end position="191"/>
    </location>
</feature>
<feature type="region of interest" description="Disordered" evidence="1">
    <location>
        <begin position="153"/>
        <end position="191"/>
    </location>
</feature>
<dbReference type="Proteomes" id="UP000320338">
    <property type="component" value="Unassembled WGS sequence"/>
</dbReference>
<reference evidence="2 3" key="1">
    <citation type="submission" date="2019-06" db="EMBL/GenBank/DDBJ databases">
        <title>Whole genome shotgun sequence of Pseudonocardia hydrocarbonoxydans NBRC 14498.</title>
        <authorList>
            <person name="Hosoyama A."/>
            <person name="Uohara A."/>
            <person name="Ohji S."/>
            <person name="Ichikawa N."/>
        </authorList>
    </citation>
    <scope>NUCLEOTIDE SEQUENCE [LARGE SCALE GENOMIC DNA]</scope>
    <source>
        <strain evidence="2 3">NBRC 14498</strain>
    </source>
</reference>
<proteinExistence type="predicted"/>
<dbReference type="AlphaFoldDB" id="A0A4Y3WSK8"/>
<sequence>MTTPDGATVEQELPGGWTAVMRWDTDVPVPGRGPVTLEIRPTDPADPPPNGLSSTVLRDVSFPDAYRQLRGRGTLSAAERFGTDSDPTTRLLRKAASDGLTDRYLAMLAAAYLVLVNAEHDRPHDALARAVGKTPATVKHHLWQAQRRELFERSHGRKGGALTEKARRAALPDQSDDTWRNAVAEHRRNQP</sequence>
<evidence type="ECO:0000313" key="3">
    <source>
        <dbReference type="Proteomes" id="UP000320338"/>
    </source>
</evidence>
<protein>
    <submittedName>
        <fullName evidence="2">Uncharacterized protein</fullName>
    </submittedName>
</protein>
<organism evidence="2 3">
    <name type="scientific">Pseudonocardia hydrocarbonoxydans</name>
    <dbReference type="NCBI Taxonomy" id="76726"/>
    <lineage>
        <taxon>Bacteria</taxon>
        <taxon>Bacillati</taxon>
        <taxon>Actinomycetota</taxon>
        <taxon>Actinomycetes</taxon>
        <taxon>Pseudonocardiales</taxon>
        <taxon>Pseudonocardiaceae</taxon>
        <taxon>Pseudonocardia</taxon>
    </lineage>
</organism>
<evidence type="ECO:0000256" key="1">
    <source>
        <dbReference type="SAM" id="MobiDB-lite"/>
    </source>
</evidence>
<gene>
    <name evidence="2" type="ORF">PHY01_41400</name>
</gene>
<dbReference type="RefSeq" id="WP_141280815.1">
    <property type="nucleotide sequence ID" value="NZ_BAAARZ010000006.1"/>
</dbReference>